<evidence type="ECO:0000313" key="2">
    <source>
        <dbReference type="EMBL" id="MFC0226122.1"/>
    </source>
</evidence>
<dbReference type="Proteomes" id="UP001589792">
    <property type="component" value="Unassembled WGS sequence"/>
</dbReference>
<protein>
    <submittedName>
        <fullName evidence="2">AAA family ATPase</fullName>
    </submittedName>
</protein>
<dbReference type="SUPFAM" id="SSF52540">
    <property type="entry name" value="P-loop containing nucleoside triphosphate hydrolases"/>
    <property type="match status" value="1"/>
</dbReference>
<dbReference type="InterPro" id="IPR027417">
    <property type="entry name" value="P-loop_NTPase"/>
</dbReference>
<dbReference type="PANTHER" id="PTHR43581:SF2">
    <property type="entry name" value="EXCINUCLEASE ATPASE SUBUNIT"/>
    <property type="match status" value="1"/>
</dbReference>
<dbReference type="InterPro" id="IPR003959">
    <property type="entry name" value="ATPase_AAA_core"/>
</dbReference>
<dbReference type="RefSeq" id="WP_380673818.1">
    <property type="nucleotide sequence ID" value="NZ_CP173186.1"/>
</dbReference>
<reference evidence="2 3" key="1">
    <citation type="submission" date="2024-09" db="EMBL/GenBank/DDBJ databases">
        <authorList>
            <person name="Sun Q."/>
            <person name="Mori K."/>
        </authorList>
    </citation>
    <scope>NUCLEOTIDE SEQUENCE [LARGE SCALE GENOMIC DNA]</scope>
    <source>
        <strain evidence="2 3">CCM 8626</strain>
    </source>
</reference>
<comment type="caution">
    <text evidence="2">The sequence shown here is derived from an EMBL/GenBank/DDBJ whole genome shotgun (WGS) entry which is preliminary data.</text>
</comment>
<dbReference type="InterPro" id="IPR051396">
    <property type="entry name" value="Bact_Antivir_Def_Nuclease"/>
</dbReference>
<keyword evidence="3" id="KW-1185">Reference proteome</keyword>
<dbReference type="PANTHER" id="PTHR43581">
    <property type="entry name" value="ATP/GTP PHOSPHATASE"/>
    <property type="match status" value="1"/>
</dbReference>
<evidence type="ECO:0000313" key="3">
    <source>
        <dbReference type="Proteomes" id="UP001589792"/>
    </source>
</evidence>
<dbReference type="Gene3D" id="3.40.50.300">
    <property type="entry name" value="P-loop containing nucleotide triphosphate hydrolases"/>
    <property type="match status" value="1"/>
</dbReference>
<organism evidence="2 3">
    <name type="scientific">Serratia aquatilis</name>
    <dbReference type="NCBI Taxonomy" id="1737515"/>
    <lineage>
        <taxon>Bacteria</taxon>
        <taxon>Pseudomonadati</taxon>
        <taxon>Pseudomonadota</taxon>
        <taxon>Gammaproteobacteria</taxon>
        <taxon>Enterobacterales</taxon>
        <taxon>Yersiniaceae</taxon>
        <taxon>Serratia</taxon>
    </lineage>
</organism>
<dbReference type="Pfam" id="PF13304">
    <property type="entry name" value="AAA_21"/>
    <property type="match status" value="1"/>
</dbReference>
<accession>A0ABV6EAW1</accession>
<evidence type="ECO:0000259" key="1">
    <source>
        <dbReference type="Pfam" id="PF13304"/>
    </source>
</evidence>
<name>A0ABV6EAW1_9GAMM</name>
<proteinExistence type="predicted"/>
<sequence length="479" mass="54558">MMFKIISITEHGREIKLSEDEGNNTNTFTIITGKNACGKSNLLGKVVNSFVFDGEAERMKLAFNSVKQPQKVIAVSTSRFDKFPTIANARKNSKFTGEYNYIGFDGRGSSPLDMLSDGFLSIFKGFMDSKDNSSKIGDVFNYLGFSQNISVNFEIKVNLGYLHTKEYNSYVKKYMPFIDVDSSYSGKMRDYVNFSKWFDQTFIEEYLAKDSDIKNHFTIYRKSDGGVFESNVEKLSLLKRIEEANEVFGGKNFNIKFNLYDKKSIDNADYEWLVYLMSKGAVKVKNINLTNKNEKKSFSFNQASSGQQCIITMMIGIAGAIDDNSLVCIDEPEISLHPQWQLDFIRLLQETFRHYNGCHFILATHSPQIVSGLEQGNGYICSLEKNELHDALMTSKKSADYQLAEIFKSPGFKNEYLLRVLLSFLTNPRDFYKKSGDSISEVQRILSLKETIIPTDPIYKLICLAEKVLLEGKDVFNLK</sequence>
<gene>
    <name evidence="2" type="ORF">ACFFJ3_06335</name>
</gene>
<feature type="domain" description="ATPase AAA-type core" evidence="1">
    <location>
        <begin position="28"/>
        <end position="371"/>
    </location>
</feature>
<dbReference type="EMBL" id="JBHLXG010000004">
    <property type="protein sequence ID" value="MFC0226122.1"/>
    <property type="molecule type" value="Genomic_DNA"/>
</dbReference>